<name>A0ABX3H7F3_PAEBO</name>
<dbReference type="RefSeq" id="WP_076112459.1">
    <property type="nucleotide sequence ID" value="NZ_MPTB01000026.1"/>
</dbReference>
<accession>A0ABX3H7F3</accession>
<proteinExistence type="predicted"/>
<reference evidence="1 2" key="1">
    <citation type="submission" date="2016-10" db="EMBL/GenBank/DDBJ databases">
        <title>Paenibacillus species isolates.</title>
        <authorList>
            <person name="Beno S.M."/>
        </authorList>
    </citation>
    <scope>NUCLEOTIDE SEQUENCE [LARGE SCALE GENOMIC DNA]</scope>
    <source>
        <strain evidence="1 2">FSL H7-0744</strain>
    </source>
</reference>
<keyword evidence="2" id="KW-1185">Reference proteome</keyword>
<evidence type="ECO:0000313" key="2">
    <source>
        <dbReference type="Proteomes" id="UP000187412"/>
    </source>
</evidence>
<dbReference type="PROSITE" id="PS51257">
    <property type="entry name" value="PROKAR_LIPOPROTEIN"/>
    <property type="match status" value="1"/>
</dbReference>
<evidence type="ECO:0000313" key="1">
    <source>
        <dbReference type="EMBL" id="OMD45400.1"/>
    </source>
</evidence>
<dbReference type="Proteomes" id="UP000187412">
    <property type="component" value="Unassembled WGS sequence"/>
</dbReference>
<sequence length="131" mass="14788">MNKRIAILWFTIIFMFVIAGCNSNKSSVSREWSTSNPTAEDVLSDNSNANIFMFSDIIYNSGIPWVDELELHKDQYVTEIIEQSGDGKEFKNGTANQLSIGTKIYSVKERSDIFIAETKDGDLRFYGLVEG</sequence>
<dbReference type="EMBL" id="MPTB01000026">
    <property type="protein sequence ID" value="OMD45400.1"/>
    <property type="molecule type" value="Genomic_DNA"/>
</dbReference>
<organism evidence="1 2">
    <name type="scientific">Paenibacillus borealis</name>
    <dbReference type="NCBI Taxonomy" id="160799"/>
    <lineage>
        <taxon>Bacteria</taxon>
        <taxon>Bacillati</taxon>
        <taxon>Bacillota</taxon>
        <taxon>Bacilli</taxon>
        <taxon>Bacillales</taxon>
        <taxon>Paenibacillaceae</taxon>
        <taxon>Paenibacillus</taxon>
    </lineage>
</organism>
<protein>
    <submittedName>
        <fullName evidence="1">Uncharacterized protein</fullName>
    </submittedName>
</protein>
<gene>
    <name evidence="1" type="ORF">BSK56_19970</name>
</gene>
<comment type="caution">
    <text evidence="1">The sequence shown here is derived from an EMBL/GenBank/DDBJ whole genome shotgun (WGS) entry which is preliminary data.</text>
</comment>